<dbReference type="InterPro" id="IPR007507">
    <property type="entry name" value="Glycos_transf_N"/>
</dbReference>
<evidence type="ECO:0000256" key="6">
    <source>
        <dbReference type="ARBA" id="ARBA00022679"/>
    </source>
</evidence>
<evidence type="ECO:0000256" key="1">
    <source>
        <dbReference type="ARBA" id="ARBA00003394"/>
    </source>
</evidence>
<dbReference type="Gene3D" id="3.40.50.11720">
    <property type="entry name" value="3-Deoxy-D-manno-octulosonic-acid transferase, N-terminal domain"/>
    <property type="match status" value="1"/>
</dbReference>
<comment type="caution">
    <text evidence="13">The sequence shown here is derived from an EMBL/GenBank/DDBJ whole genome shotgun (WGS) entry which is preliminary data.</text>
</comment>
<feature type="site" description="Transition state stabilizer" evidence="10">
    <location>
        <position position="130"/>
    </location>
</feature>
<evidence type="ECO:0000313" key="13">
    <source>
        <dbReference type="EMBL" id="PVA12097.1"/>
    </source>
</evidence>
<dbReference type="FunFam" id="3.40.50.2000:FF:000032">
    <property type="entry name" value="3-deoxy-D-manno-octulosonic acid transferase"/>
    <property type="match status" value="1"/>
</dbReference>
<dbReference type="SUPFAM" id="SSF53756">
    <property type="entry name" value="UDP-Glycosyltransferase/glycogen phosphorylase"/>
    <property type="match status" value="1"/>
</dbReference>
<comment type="subcellular location">
    <subcellularLocation>
        <location evidence="11">Cell membrane</location>
    </subcellularLocation>
</comment>
<evidence type="ECO:0000256" key="3">
    <source>
        <dbReference type="ARBA" id="ARBA00006380"/>
    </source>
</evidence>
<dbReference type="UniPathway" id="UPA00958"/>
<dbReference type="AlphaFoldDB" id="A0A2T7GCF1"/>
<dbReference type="PANTHER" id="PTHR42755:SF1">
    <property type="entry name" value="3-DEOXY-D-MANNO-OCTULOSONIC ACID TRANSFERASE, MITOCHONDRIAL-RELATED"/>
    <property type="match status" value="1"/>
</dbReference>
<evidence type="ECO:0000256" key="11">
    <source>
        <dbReference type="RuleBase" id="RU365103"/>
    </source>
</evidence>
<comment type="function">
    <text evidence="1 11">Involved in lipopolysaccharide (LPS) biosynthesis. Catalyzes the transfer of 3-deoxy-D-manno-octulosonate (Kdo) residue(s) from CMP-Kdo to lipid IV(A), the tetraacyldisaccharide-1,4'-bisphosphate precursor of lipid A.</text>
</comment>
<evidence type="ECO:0000256" key="10">
    <source>
        <dbReference type="PIRSR" id="PIRSR639901-2"/>
    </source>
</evidence>
<dbReference type="Pfam" id="PF04413">
    <property type="entry name" value="Glycos_transf_N"/>
    <property type="match status" value="1"/>
</dbReference>
<evidence type="ECO:0000256" key="5">
    <source>
        <dbReference type="ARBA" id="ARBA00019077"/>
    </source>
</evidence>
<reference evidence="13 14" key="1">
    <citation type="submission" date="2018-04" db="EMBL/GenBank/DDBJ databases">
        <title>Pelagivirga bohaiensis gen. nov., sp. nov., a bacterium isolated from the Bohai Sea.</title>
        <authorList>
            <person name="Ji X."/>
        </authorList>
    </citation>
    <scope>NUCLEOTIDE SEQUENCE [LARGE SCALE GENOMIC DNA]</scope>
    <source>
        <strain evidence="13 14">BH-SD19</strain>
    </source>
</reference>
<feature type="site" description="Transition state stabilizer" evidence="10">
    <location>
        <position position="206"/>
    </location>
</feature>
<keyword evidence="14" id="KW-1185">Reference proteome</keyword>
<dbReference type="Proteomes" id="UP000244446">
    <property type="component" value="Unassembled WGS sequence"/>
</dbReference>
<comment type="similarity">
    <text evidence="3">Belongs to the glycosyltransferase group 1 family. Glycosyltransferase 30 subfamily.</text>
</comment>
<comment type="catalytic activity">
    <reaction evidence="8 11">
        <text>lipid IVA (E. coli) + CMP-3-deoxy-beta-D-manno-octulosonate = alpha-Kdo-(2-&gt;6)-lipid IVA (E. coli) + CMP + H(+)</text>
        <dbReference type="Rhea" id="RHEA:28066"/>
        <dbReference type="ChEBI" id="CHEBI:15378"/>
        <dbReference type="ChEBI" id="CHEBI:58603"/>
        <dbReference type="ChEBI" id="CHEBI:60364"/>
        <dbReference type="ChEBI" id="CHEBI:60377"/>
        <dbReference type="ChEBI" id="CHEBI:85987"/>
        <dbReference type="EC" id="2.4.99.12"/>
    </reaction>
</comment>
<dbReference type="EMBL" id="QCYH01000001">
    <property type="protein sequence ID" value="PVA12097.1"/>
    <property type="molecule type" value="Genomic_DNA"/>
</dbReference>
<dbReference type="OrthoDB" id="9789797at2"/>
<gene>
    <name evidence="13" type="ORF">DC366_02830</name>
</gene>
<evidence type="ECO:0000256" key="2">
    <source>
        <dbReference type="ARBA" id="ARBA00004713"/>
    </source>
</evidence>
<dbReference type="InterPro" id="IPR038107">
    <property type="entry name" value="Glycos_transf_N_sf"/>
</dbReference>
<dbReference type="Gene3D" id="3.40.50.2000">
    <property type="entry name" value="Glycogen Phosphorylase B"/>
    <property type="match status" value="1"/>
</dbReference>
<proteinExistence type="inferred from homology"/>
<sequence>MLKVYALASRAALPLAYRRVARKLAAHGTDPARIVERLGHPTQERADGPLLWLHAASVGESLSVLRLIAQLGQMHPGLNFLLTSGTATSAQMLATRLPPRCVHQFAPLDSPACVGRFLDHWRPDGGVFIESEMWPNMLRLAAARGVPLALLNARISDRSARGWARLGGTARHLLGLFAMIHTQDARTAAHLADLGAPDARQGANLKAMSGPLPCDAPALADLRADVADRPVWTAASTHPGEEEIALSAHKAVLAELPRALMILVPRHPDRAGAIAQMIGHAGLTYTRRSAGAGPEAGAQVYLADTLGELGLWYALAPVACVAGSFTPVGGHNPFEAAHAGAAVLHGPLYANFAESYAQMDAAGAARQVADAQDLGRAVRHLLATPADLGAMQDAARQFAAAQDDALEDLAATLCAALKLG</sequence>
<name>A0A2T7GCF1_9RHOB</name>
<evidence type="ECO:0000259" key="12">
    <source>
        <dbReference type="Pfam" id="PF04413"/>
    </source>
</evidence>
<evidence type="ECO:0000256" key="8">
    <source>
        <dbReference type="ARBA" id="ARBA00049183"/>
    </source>
</evidence>
<accession>A0A2T7GCF1</accession>
<keyword evidence="6 11" id="KW-0808">Transferase</keyword>
<evidence type="ECO:0000313" key="14">
    <source>
        <dbReference type="Proteomes" id="UP000244446"/>
    </source>
</evidence>
<dbReference type="InterPro" id="IPR039901">
    <property type="entry name" value="Kdotransferase"/>
</dbReference>
<evidence type="ECO:0000256" key="7">
    <source>
        <dbReference type="ARBA" id="ARBA00031445"/>
    </source>
</evidence>
<dbReference type="GO" id="GO:0009244">
    <property type="term" value="P:lipopolysaccharide core region biosynthetic process"/>
    <property type="evidence" value="ECO:0007669"/>
    <property type="project" value="UniProtKB-UniRule"/>
</dbReference>
<feature type="active site" description="Proton acceptor" evidence="9">
    <location>
        <position position="60"/>
    </location>
</feature>
<dbReference type="EC" id="2.4.99.12" evidence="4 11"/>
<dbReference type="PANTHER" id="PTHR42755">
    <property type="entry name" value="3-DEOXY-MANNO-OCTULOSONATE CYTIDYLYLTRANSFERASE"/>
    <property type="match status" value="1"/>
</dbReference>
<dbReference type="GO" id="GO:0043842">
    <property type="term" value="F:Kdo transferase activity"/>
    <property type="evidence" value="ECO:0007669"/>
    <property type="project" value="UniProtKB-EC"/>
</dbReference>
<feature type="domain" description="3-deoxy-D-manno-octulosonic-acid transferase N-terminal" evidence="12">
    <location>
        <begin position="33"/>
        <end position="206"/>
    </location>
</feature>
<dbReference type="GO" id="GO:0005886">
    <property type="term" value="C:plasma membrane"/>
    <property type="evidence" value="ECO:0007669"/>
    <property type="project" value="UniProtKB-SubCell"/>
</dbReference>
<keyword evidence="11" id="KW-1003">Cell membrane</keyword>
<evidence type="ECO:0000256" key="9">
    <source>
        <dbReference type="PIRSR" id="PIRSR639901-1"/>
    </source>
</evidence>
<protein>
    <recommendedName>
        <fullName evidence="5 11">3-deoxy-D-manno-octulosonic acid transferase</fullName>
        <shortName evidence="11">Kdo transferase</shortName>
        <ecNumber evidence="4 11">2.4.99.12</ecNumber>
    </recommendedName>
    <alternativeName>
        <fullName evidence="7 11">Lipid IV(A) 3-deoxy-D-manno-octulosonic acid transferase</fullName>
    </alternativeName>
</protein>
<keyword evidence="11" id="KW-0472">Membrane</keyword>
<organism evidence="13 14">
    <name type="scientific">Pelagivirga sediminicola</name>
    <dbReference type="NCBI Taxonomy" id="2170575"/>
    <lineage>
        <taxon>Bacteria</taxon>
        <taxon>Pseudomonadati</taxon>
        <taxon>Pseudomonadota</taxon>
        <taxon>Alphaproteobacteria</taxon>
        <taxon>Rhodobacterales</taxon>
        <taxon>Paracoccaceae</taxon>
        <taxon>Pelagivirga</taxon>
    </lineage>
</organism>
<comment type="pathway">
    <text evidence="2 11">Bacterial outer membrane biogenesis; LPS core biosynthesis.</text>
</comment>
<keyword evidence="11" id="KW-0448">Lipopolysaccharide biosynthesis</keyword>
<evidence type="ECO:0000256" key="4">
    <source>
        <dbReference type="ARBA" id="ARBA00012621"/>
    </source>
</evidence>
<dbReference type="GO" id="GO:0009245">
    <property type="term" value="P:lipid A biosynthetic process"/>
    <property type="evidence" value="ECO:0007669"/>
    <property type="project" value="TreeGrafter"/>
</dbReference>